<dbReference type="PANTHER" id="PTHR45862">
    <property type="entry name" value="PROTEIN SGT1 HOMOLOG"/>
    <property type="match status" value="1"/>
</dbReference>
<feature type="region of interest" description="Disordered" evidence="1">
    <location>
        <begin position="251"/>
        <end position="270"/>
    </location>
</feature>
<evidence type="ECO:0000259" key="3">
    <source>
        <dbReference type="PROSITE" id="PS51203"/>
    </source>
</evidence>
<evidence type="ECO:0000256" key="1">
    <source>
        <dbReference type="SAM" id="MobiDB-lite"/>
    </source>
</evidence>
<dbReference type="EMBL" id="LN714483">
    <property type="protein sequence ID" value="CEL67373.1"/>
    <property type="molecule type" value="Genomic_DNA"/>
</dbReference>
<dbReference type="InterPro" id="IPR008978">
    <property type="entry name" value="HSP20-like_chaperone"/>
</dbReference>
<dbReference type="InterPro" id="IPR007699">
    <property type="entry name" value="SGS_dom"/>
</dbReference>
<dbReference type="Pfam" id="PF04969">
    <property type="entry name" value="CS"/>
    <property type="match status" value="1"/>
</dbReference>
<dbReference type="SUPFAM" id="SSF49764">
    <property type="entry name" value="HSP20-like chaperones"/>
    <property type="match status" value="1"/>
</dbReference>
<gene>
    <name evidence="4" type="ORF">BN1204_031740</name>
</gene>
<dbReference type="AlphaFoldDB" id="A0A0F7UBY0"/>
<sequence>MSAGGCPSTSKAGESATAAGPARRTQTPRFEWMQSGERLGLTFFVKHLTPQDIQACDFRPREFCLRLLVPPLPPPSSAGEPASGEVGAEEKTPYVFHIEHLFQDIIPEESKYTLSQTKIEVSLKKKSSGFHWPSLEAPPEGQALPAQLIRVSAGGNAGDAKKQEGGDAPAQVPTQPAYPSSKNKVDWNKIEKEIDDELKDDEKEGEAALQKLFQQIYANADEDTRRAMIKSYQTSGGTVLSTNWDEVRGKNYEQSVTAPEGQEVRRWTQS</sequence>
<reference evidence="4" key="1">
    <citation type="journal article" date="2015" name="PLoS ONE">
        <title>Comprehensive Evaluation of Toxoplasma gondii VEG and Neospora caninum LIV Genomes with Tachyzoite Stage Transcriptome and Proteome Defines Novel Transcript Features.</title>
        <authorList>
            <person name="Ramaprasad A."/>
            <person name="Mourier T."/>
            <person name="Naeem R."/>
            <person name="Malas T.B."/>
            <person name="Moussa E."/>
            <person name="Panigrahi A."/>
            <person name="Vermont S.J."/>
            <person name="Otto T.D."/>
            <person name="Wastling J."/>
            <person name="Pain A."/>
        </authorList>
    </citation>
    <scope>NUCLEOTIDE SEQUENCE</scope>
    <source>
        <strain evidence="4">Liverpool</strain>
    </source>
</reference>
<dbReference type="InterPro" id="IPR044563">
    <property type="entry name" value="Sgt1-like"/>
</dbReference>
<dbReference type="Pfam" id="PF05002">
    <property type="entry name" value="SGS"/>
    <property type="match status" value="1"/>
</dbReference>
<name>A0A0F7UBY0_NEOCL</name>
<accession>A0A0F7UBY0</accession>
<feature type="domain" description="SGS" evidence="2">
    <location>
        <begin position="177"/>
        <end position="269"/>
    </location>
</feature>
<feature type="domain" description="CS" evidence="3">
    <location>
        <begin position="25"/>
        <end position="136"/>
    </location>
</feature>
<dbReference type="CDD" id="cd06463">
    <property type="entry name" value="p23_like"/>
    <property type="match status" value="1"/>
</dbReference>
<proteinExistence type="predicted"/>
<evidence type="ECO:0000313" key="4">
    <source>
        <dbReference type="EMBL" id="CEL67373.1"/>
    </source>
</evidence>
<feature type="region of interest" description="Disordered" evidence="1">
    <location>
        <begin position="155"/>
        <end position="185"/>
    </location>
</feature>
<protein>
    <submittedName>
        <fullName evidence="4">GJ10617, related</fullName>
    </submittedName>
</protein>
<feature type="compositionally biased region" description="Polar residues" evidence="1">
    <location>
        <begin position="172"/>
        <end position="182"/>
    </location>
</feature>
<evidence type="ECO:0000259" key="2">
    <source>
        <dbReference type="PROSITE" id="PS51048"/>
    </source>
</evidence>
<dbReference type="PROSITE" id="PS51048">
    <property type="entry name" value="SGS"/>
    <property type="match status" value="1"/>
</dbReference>
<dbReference type="PROSITE" id="PS51203">
    <property type="entry name" value="CS"/>
    <property type="match status" value="1"/>
</dbReference>
<organism evidence="4">
    <name type="scientific">Neospora caninum (strain Liverpool)</name>
    <dbReference type="NCBI Taxonomy" id="572307"/>
    <lineage>
        <taxon>Eukaryota</taxon>
        <taxon>Sar</taxon>
        <taxon>Alveolata</taxon>
        <taxon>Apicomplexa</taxon>
        <taxon>Conoidasida</taxon>
        <taxon>Coccidia</taxon>
        <taxon>Eucoccidiorida</taxon>
        <taxon>Eimeriorina</taxon>
        <taxon>Sarcocystidae</taxon>
        <taxon>Neospora</taxon>
    </lineage>
</organism>
<dbReference type="GO" id="GO:0051087">
    <property type="term" value="F:protein-folding chaperone binding"/>
    <property type="evidence" value="ECO:0007669"/>
    <property type="project" value="InterPro"/>
</dbReference>
<feature type="region of interest" description="Disordered" evidence="1">
    <location>
        <begin position="1"/>
        <end position="31"/>
    </location>
</feature>
<dbReference type="InterPro" id="IPR007052">
    <property type="entry name" value="CS_dom"/>
</dbReference>
<dbReference type="Gene3D" id="2.60.40.790">
    <property type="match status" value="1"/>
</dbReference>